<feature type="transmembrane region" description="Helical" evidence="1">
    <location>
        <begin position="28"/>
        <end position="51"/>
    </location>
</feature>
<keyword evidence="1" id="KW-0472">Membrane</keyword>
<accession>A0A0U4BR62</accession>
<proteinExistence type="predicted"/>
<gene>
    <name evidence="2" type="ORF">AUC43_12965</name>
</gene>
<keyword evidence="3" id="KW-1185">Reference proteome</keyword>
<feature type="transmembrane region" description="Helical" evidence="1">
    <location>
        <begin position="71"/>
        <end position="89"/>
    </location>
</feature>
<dbReference type="EMBL" id="CP013909">
    <property type="protein sequence ID" value="ALW85927.1"/>
    <property type="molecule type" value="Genomic_DNA"/>
</dbReference>
<sequence>MLRKHLNYLLAALYCRNRATMKISDESVVVFTAKLQVCMLLFLYEMPSWGALGRLWTHRQMDLHLTSSNRLDVVLMLVPLFMSVHLLAWRTERLVAFAADAEHQAILRQAHRTLLVLVVVGLIWMVVLAKYNAGTL</sequence>
<reference evidence="2 3" key="1">
    <citation type="submission" date="2015-12" db="EMBL/GenBank/DDBJ databases">
        <authorList>
            <person name="Shamseldin A."/>
            <person name="Moawad H."/>
            <person name="Abd El-Rahim W.M."/>
            <person name="Sadowsky M.J."/>
        </authorList>
    </citation>
    <scope>NUCLEOTIDE SEQUENCE [LARGE SCALE GENOMIC DNA]</scope>
    <source>
        <strain evidence="2 3">DG5B</strain>
    </source>
</reference>
<evidence type="ECO:0000256" key="1">
    <source>
        <dbReference type="SAM" id="Phobius"/>
    </source>
</evidence>
<keyword evidence="1" id="KW-1133">Transmembrane helix</keyword>
<keyword evidence="1" id="KW-0812">Transmembrane</keyword>
<evidence type="ECO:0000313" key="2">
    <source>
        <dbReference type="EMBL" id="ALW85927.1"/>
    </source>
</evidence>
<protein>
    <submittedName>
        <fullName evidence="2">Uncharacterized protein</fullName>
    </submittedName>
</protein>
<evidence type="ECO:0000313" key="3">
    <source>
        <dbReference type="Proteomes" id="UP000059542"/>
    </source>
</evidence>
<dbReference type="KEGG" id="hyg:AUC43_12965"/>
<feature type="transmembrane region" description="Helical" evidence="1">
    <location>
        <begin position="110"/>
        <end position="131"/>
    </location>
</feature>
<dbReference type="Proteomes" id="UP000059542">
    <property type="component" value="Chromosome"/>
</dbReference>
<organism evidence="2 3">
    <name type="scientific">Hymenobacter sedentarius</name>
    <dbReference type="NCBI Taxonomy" id="1411621"/>
    <lineage>
        <taxon>Bacteria</taxon>
        <taxon>Pseudomonadati</taxon>
        <taxon>Bacteroidota</taxon>
        <taxon>Cytophagia</taxon>
        <taxon>Cytophagales</taxon>
        <taxon>Hymenobacteraceae</taxon>
        <taxon>Hymenobacter</taxon>
    </lineage>
</organism>
<name>A0A0U4BR62_9BACT</name>
<dbReference type="AlphaFoldDB" id="A0A0U4BR62"/>